<proteinExistence type="predicted"/>
<comment type="caution">
    <text evidence="1">The sequence shown here is derived from an EMBL/GenBank/DDBJ whole genome shotgun (WGS) entry which is preliminary data.</text>
</comment>
<organism evidence="1 2">
    <name type="scientific">Priestia flexa</name>
    <dbReference type="NCBI Taxonomy" id="86664"/>
    <lineage>
        <taxon>Bacteria</taxon>
        <taxon>Bacillati</taxon>
        <taxon>Bacillota</taxon>
        <taxon>Bacilli</taxon>
        <taxon>Bacillales</taxon>
        <taxon>Bacillaceae</taxon>
        <taxon>Priestia</taxon>
    </lineage>
</organism>
<evidence type="ECO:0000313" key="2">
    <source>
        <dbReference type="Proteomes" id="UP000664578"/>
    </source>
</evidence>
<dbReference type="GeneID" id="93683967"/>
<dbReference type="InterPro" id="IPR014199">
    <property type="entry name" value="Spore_YtxC"/>
</dbReference>
<sequence>MRIFFKYEKEAIGIYRSLCAKRSALSYAPQCFKLVNSQLLVIDVTYNRDEIVHDMLIPVLTDFILEQKEETILSEILTQKFFYTDEQELQLMIDMVYHIVEGEKVDVPKRDFPMPKDLLIREALQDFLVNNVTFTFESFLQFRLKNYRSRLQYYLEIAIDEYKLEYEYQMFVEQLRQVILTEEASCEAVHVVHSQENEFQLYDENFGLLTVNQRQHLAEEFMKKNESLYIDPSVIAPLITLSPQHIYIYSDRENTHDFIYTIQNLFQERVVICTKQEAAFLKKENLT</sequence>
<reference evidence="1" key="1">
    <citation type="submission" date="2020-12" db="EMBL/GenBank/DDBJ databases">
        <title>PHA producing bacteria isolated from mangrove.</title>
        <authorList>
            <person name="Zheng W."/>
            <person name="Yu S."/>
            <person name="Huang Y."/>
        </authorList>
    </citation>
    <scope>NUCLEOTIDE SEQUENCE</scope>
    <source>
        <strain evidence="1">GN22-4</strain>
    </source>
</reference>
<accession>A0A8I1SLX9</accession>
<dbReference type="AlphaFoldDB" id="A0A8I1SLX9"/>
<dbReference type="EMBL" id="JAEMWV010000001">
    <property type="protein sequence ID" value="MBN8250654.1"/>
    <property type="molecule type" value="Genomic_DNA"/>
</dbReference>
<name>A0A8I1SLX9_9BACI</name>
<protein>
    <submittedName>
        <fullName evidence="1">Putative sporulation protein YtxC</fullName>
    </submittedName>
</protein>
<dbReference type="Proteomes" id="UP000664578">
    <property type="component" value="Unassembled WGS sequence"/>
</dbReference>
<gene>
    <name evidence="1" type="ORF">JF537_03555</name>
</gene>
<dbReference type="Pfam" id="PF08812">
    <property type="entry name" value="YtxC"/>
    <property type="match status" value="1"/>
</dbReference>
<dbReference type="RefSeq" id="WP_206782162.1">
    <property type="nucleotide sequence ID" value="NZ_CM125968.1"/>
</dbReference>
<evidence type="ECO:0000313" key="1">
    <source>
        <dbReference type="EMBL" id="MBN8250654.1"/>
    </source>
</evidence>